<dbReference type="GO" id="GO:0004644">
    <property type="term" value="F:phosphoribosylglycinamide formyltransferase activity"/>
    <property type="evidence" value="ECO:0007669"/>
    <property type="project" value="UniProtKB-UniRule"/>
</dbReference>
<dbReference type="SUPFAM" id="SSF53328">
    <property type="entry name" value="Formyltransferase"/>
    <property type="match status" value="1"/>
</dbReference>
<keyword evidence="9" id="KW-1185">Reference proteome</keyword>
<dbReference type="HAMAP" id="MF_01930">
    <property type="entry name" value="PurN"/>
    <property type="match status" value="1"/>
</dbReference>
<reference evidence="8 9" key="1">
    <citation type="submission" date="2016-08" db="EMBL/GenBank/DDBJ databases">
        <authorList>
            <person name="Seilhamer J.J."/>
        </authorList>
    </citation>
    <scope>NUCLEOTIDE SEQUENCE [LARGE SCALE GENOMIC DNA]</scope>
    <source>
        <strain evidence="8 9">PH27A</strain>
    </source>
</reference>
<evidence type="ECO:0000256" key="3">
    <source>
        <dbReference type="ARBA" id="ARBA00022755"/>
    </source>
</evidence>
<evidence type="ECO:0000256" key="2">
    <source>
        <dbReference type="ARBA" id="ARBA00022679"/>
    </source>
</evidence>
<dbReference type="UniPathway" id="UPA00074">
    <property type="reaction ID" value="UER00126"/>
</dbReference>
<evidence type="ECO:0000256" key="5">
    <source>
        <dbReference type="ARBA" id="ARBA00047664"/>
    </source>
</evidence>
<evidence type="ECO:0000313" key="8">
    <source>
        <dbReference type="EMBL" id="ODC03594.1"/>
    </source>
</evidence>
<gene>
    <name evidence="6" type="primary">purN</name>
    <name evidence="8" type="ORF">BFW38_08600</name>
</gene>
<dbReference type="CDD" id="cd08645">
    <property type="entry name" value="FMT_core_GART"/>
    <property type="match status" value="1"/>
</dbReference>
<evidence type="ECO:0000256" key="6">
    <source>
        <dbReference type="HAMAP-Rule" id="MF_01930"/>
    </source>
</evidence>
<comment type="caution">
    <text evidence="8">The sequence shown here is derived from an EMBL/GenBank/DDBJ whole genome shotgun (WGS) entry which is preliminary data.</text>
</comment>
<feature type="binding site" evidence="6">
    <location>
        <begin position="14"/>
        <end position="16"/>
    </location>
    <ligand>
        <name>N(1)-(5-phospho-beta-D-ribosyl)glycinamide</name>
        <dbReference type="ChEBI" id="CHEBI:143788"/>
    </ligand>
</feature>
<accession>A0A1E2V9D8</accession>
<feature type="binding site" evidence="6">
    <location>
        <begin position="94"/>
        <end position="97"/>
    </location>
    <ligand>
        <name>(6R)-10-formyltetrahydrofolate</name>
        <dbReference type="ChEBI" id="CHEBI:195366"/>
    </ligand>
</feature>
<dbReference type="Proteomes" id="UP000094291">
    <property type="component" value="Unassembled WGS sequence"/>
</dbReference>
<feature type="binding site" evidence="6">
    <location>
        <position position="111"/>
    </location>
    <ligand>
        <name>(6R)-10-formyltetrahydrofolate</name>
        <dbReference type="ChEBI" id="CHEBI:195366"/>
    </ligand>
</feature>
<dbReference type="RefSeq" id="WP_068998010.1">
    <property type="nucleotide sequence ID" value="NZ_MDTQ01000001.1"/>
</dbReference>
<dbReference type="STRING" id="197479.BFW38_08600"/>
<comment type="function">
    <text evidence="6">Catalyzes the transfer of a formyl group from 10-formyltetrahydrofolate to 5-phospho-ribosyl-glycinamide (GAR), producing 5-phospho-ribosyl-N-formylglycinamide (FGAR) and tetrahydrofolate.</text>
</comment>
<proteinExistence type="inferred from homology"/>
<dbReference type="NCBIfam" id="TIGR00639">
    <property type="entry name" value="PurN"/>
    <property type="match status" value="1"/>
</dbReference>
<dbReference type="EC" id="2.1.2.2" evidence="6"/>
<dbReference type="InterPro" id="IPR036477">
    <property type="entry name" value="Formyl_transf_N_sf"/>
</dbReference>
<dbReference type="GO" id="GO:0005829">
    <property type="term" value="C:cytosol"/>
    <property type="evidence" value="ECO:0007669"/>
    <property type="project" value="TreeGrafter"/>
</dbReference>
<keyword evidence="3 6" id="KW-0658">Purine biosynthesis</keyword>
<dbReference type="Gene3D" id="3.40.50.170">
    <property type="entry name" value="Formyl transferase, N-terminal domain"/>
    <property type="match status" value="1"/>
</dbReference>
<dbReference type="InterPro" id="IPR004607">
    <property type="entry name" value="GART"/>
</dbReference>
<evidence type="ECO:0000313" key="9">
    <source>
        <dbReference type="Proteomes" id="UP000094291"/>
    </source>
</evidence>
<dbReference type="PROSITE" id="PS00373">
    <property type="entry name" value="GART"/>
    <property type="match status" value="1"/>
</dbReference>
<feature type="active site" description="Proton donor" evidence="6">
    <location>
        <position position="113"/>
    </location>
</feature>
<sequence>MSTGNIVVLVSGNGSNLQALIDAATTGEGLGNGRIAAVISSQADAFALERARQADITTQVVEHKQHTDRRQYDQALKHAIDEYQPDLIVLAGFMRILTPEFVMHYMGRLLNIHPSLLPKYPGLNTHQQVLDAGDDTHGCSVHFVTETLDGGPVIAQASLPVEHDDDPEQLKQRVHTLEHLLYPIVVRWFMLGRLQMEGNQALFDGIELPPSGVMLPDSH</sequence>
<dbReference type="InterPro" id="IPR002376">
    <property type="entry name" value="Formyl_transf_N"/>
</dbReference>
<name>A0A1E2V9D8_9GAMM</name>
<dbReference type="GO" id="GO:0006189">
    <property type="term" value="P:'de novo' IMP biosynthetic process"/>
    <property type="evidence" value="ECO:0007669"/>
    <property type="project" value="UniProtKB-UniRule"/>
</dbReference>
<dbReference type="OrthoDB" id="9806170at2"/>
<dbReference type="InterPro" id="IPR001555">
    <property type="entry name" value="GART_AS"/>
</dbReference>
<evidence type="ECO:0000256" key="1">
    <source>
        <dbReference type="ARBA" id="ARBA00005054"/>
    </source>
</evidence>
<dbReference type="EMBL" id="MDTQ01000001">
    <property type="protein sequence ID" value="ODC03594.1"/>
    <property type="molecule type" value="Genomic_DNA"/>
</dbReference>
<dbReference type="AlphaFoldDB" id="A0A1E2V9D8"/>
<protein>
    <recommendedName>
        <fullName evidence="6">Phosphoribosylglycinamide formyltransferase</fullName>
        <ecNumber evidence="6">2.1.2.2</ecNumber>
    </recommendedName>
    <alternativeName>
        <fullName evidence="6">5'-phosphoribosylglycinamide transformylase</fullName>
    </alternativeName>
    <alternativeName>
        <fullName evidence="6">GAR transformylase</fullName>
        <shortName evidence="6">GART</shortName>
    </alternativeName>
</protein>
<dbReference type="PANTHER" id="PTHR43369">
    <property type="entry name" value="PHOSPHORIBOSYLGLYCINAMIDE FORMYLTRANSFERASE"/>
    <property type="match status" value="1"/>
</dbReference>
<feature type="site" description="Raises pKa of active site His" evidence="6">
    <location>
        <position position="149"/>
    </location>
</feature>
<dbReference type="Pfam" id="PF00551">
    <property type="entry name" value="Formyl_trans_N"/>
    <property type="match status" value="1"/>
</dbReference>
<organism evidence="8 9">
    <name type="scientific">Terasakiispira papahanaumokuakeensis</name>
    <dbReference type="NCBI Taxonomy" id="197479"/>
    <lineage>
        <taxon>Bacteria</taxon>
        <taxon>Pseudomonadati</taxon>
        <taxon>Pseudomonadota</taxon>
        <taxon>Gammaproteobacteria</taxon>
        <taxon>Oceanospirillales</taxon>
        <taxon>Terasakiispira</taxon>
    </lineage>
</organism>
<feature type="binding site" evidence="6">
    <location>
        <position position="69"/>
    </location>
    <ligand>
        <name>(6R)-10-formyltetrahydrofolate</name>
        <dbReference type="ChEBI" id="CHEBI:195366"/>
    </ligand>
</feature>
<dbReference type="PANTHER" id="PTHR43369:SF2">
    <property type="entry name" value="PHOSPHORIBOSYLGLYCINAMIDE FORMYLTRANSFERASE"/>
    <property type="match status" value="1"/>
</dbReference>
<comment type="pathway">
    <text evidence="1 6">Purine metabolism; IMP biosynthesis via de novo pathway; N(2)-formyl-N(1)-(5-phospho-D-ribosyl)glycinamide from N(1)-(5-phospho-D-ribosyl)glycinamide (10-formyl THF route): step 1/1.</text>
</comment>
<comment type="catalytic activity">
    <reaction evidence="5 6">
        <text>N(1)-(5-phospho-beta-D-ribosyl)glycinamide + (6R)-10-formyltetrahydrofolate = N(2)-formyl-N(1)-(5-phospho-beta-D-ribosyl)glycinamide + (6S)-5,6,7,8-tetrahydrofolate + H(+)</text>
        <dbReference type="Rhea" id="RHEA:15053"/>
        <dbReference type="ChEBI" id="CHEBI:15378"/>
        <dbReference type="ChEBI" id="CHEBI:57453"/>
        <dbReference type="ChEBI" id="CHEBI:143788"/>
        <dbReference type="ChEBI" id="CHEBI:147286"/>
        <dbReference type="ChEBI" id="CHEBI:195366"/>
        <dbReference type="EC" id="2.1.2.2"/>
    </reaction>
</comment>
<evidence type="ECO:0000259" key="7">
    <source>
        <dbReference type="Pfam" id="PF00551"/>
    </source>
</evidence>
<feature type="domain" description="Formyl transferase N-terminal" evidence="7">
    <location>
        <begin position="5"/>
        <end position="185"/>
    </location>
</feature>
<keyword evidence="2 6" id="KW-0808">Transferase</keyword>
<comment type="similarity">
    <text evidence="4 6">Belongs to the GART family.</text>
</comment>
<evidence type="ECO:0000256" key="4">
    <source>
        <dbReference type="ARBA" id="ARBA00038440"/>
    </source>
</evidence>